<dbReference type="InterPro" id="IPR016024">
    <property type="entry name" value="ARM-type_fold"/>
</dbReference>
<dbReference type="SUPFAM" id="SSF48371">
    <property type="entry name" value="ARM repeat"/>
    <property type="match status" value="1"/>
</dbReference>
<sequence length="468" mass="52958">MILFTKITRYIFVGLMLFLGFKSIFGVTDVLVVNKKSDNSKEDTNEKDEIALNEPFIPTNEWQVIKPGQSIPAGLHVRMNFETGIKEAKIIEKEEKVVNKRGESSGEHASPKIILGDNIKEFPTSDEKIYFTKSELKGKLKNLRDKVGTKDIINNIVWSEEAKDALNAAEKDSKLKFRSIEEIRADLEQSFNWNVKSDLQIMQESIKLLQNLSLSVDEKVAALDNLEYYAHQIDNGRDLEKVGGLEIVVQLLNQSTEQLLQKAASVVGAAAQSNSEVQNAVINHGGLVFLLRLINDNQPLTRKKALYALSAVVRGNSHVLEKLIELGGLKLILNIAKDHNAGALRVKAVSLLYDLIVEQQEAIQDSKIHRSPFFESLIKNGWCHILIPLLKIEDYDTKEKVMQSIEISVKECKKEWIDDQTLSILDEISRSLKKDYELEEDADLKNYIADLRTILNEKIIKPLKEVEI</sequence>
<evidence type="ECO:0000256" key="7">
    <source>
        <dbReference type="ARBA" id="ARBA00022927"/>
    </source>
</evidence>
<dbReference type="PANTHER" id="PTHR19316:SF35">
    <property type="entry name" value="NUCLEOTIDE EXCHANGE FACTOR SIL1"/>
    <property type="match status" value="1"/>
</dbReference>
<keyword evidence="11" id="KW-1185">Reference proteome</keyword>
<comment type="similarity">
    <text evidence="2">Belongs to the SIL1 family.</text>
</comment>
<keyword evidence="9" id="KW-0325">Glycoprotein</keyword>
<keyword evidence="4" id="KW-0813">Transport</keyword>
<gene>
    <name evidence="12" type="primary">LOC100207222</name>
</gene>
<comment type="subcellular location">
    <subcellularLocation>
        <location evidence="1">Endoplasmic reticulum lumen</location>
    </subcellularLocation>
</comment>
<accession>A0ABM4BJJ9</accession>
<dbReference type="InterPro" id="IPR011989">
    <property type="entry name" value="ARM-like"/>
</dbReference>
<reference evidence="12" key="1">
    <citation type="submission" date="2025-08" db="UniProtKB">
        <authorList>
            <consortium name="RefSeq"/>
        </authorList>
    </citation>
    <scope>IDENTIFICATION</scope>
</reference>
<name>A0ABM4BJJ9_HYDVU</name>
<dbReference type="GeneID" id="100207222"/>
<dbReference type="InterPro" id="IPR013918">
    <property type="entry name" value="Nucleotide_exch_fac_Fes1"/>
</dbReference>
<evidence type="ECO:0000256" key="8">
    <source>
        <dbReference type="ARBA" id="ARBA00023010"/>
    </source>
</evidence>
<keyword evidence="5" id="KW-0732">Signal</keyword>
<dbReference type="Proteomes" id="UP001652625">
    <property type="component" value="Chromosome 03"/>
</dbReference>
<keyword evidence="7" id="KW-0653">Protein transport</keyword>
<proteinExistence type="inferred from homology"/>
<evidence type="ECO:0000256" key="9">
    <source>
        <dbReference type="ARBA" id="ARBA00023180"/>
    </source>
</evidence>
<protein>
    <recommendedName>
        <fullName evidence="3">Nucleotide exchange factor SIL1</fullName>
    </recommendedName>
</protein>
<evidence type="ECO:0000313" key="12">
    <source>
        <dbReference type="RefSeq" id="XP_065649222.1"/>
    </source>
</evidence>
<dbReference type="RefSeq" id="XP_065649222.1">
    <property type="nucleotide sequence ID" value="XM_065793150.1"/>
</dbReference>
<evidence type="ECO:0000313" key="11">
    <source>
        <dbReference type="Proteomes" id="UP001652625"/>
    </source>
</evidence>
<organism evidence="11 12">
    <name type="scientific">Hydra vulgaris</name>
    <name type="common">Hydra</name>
    <name type="synonym">Hydra attenuata</name>
    <dbReference type="NCBI Taxonomy" id="6087"/>
    <lineage>
        <taxon>Eukaryota</taxon>
        <taxon>Metazoa</taxon>
        <taxon>Cnidaria</taxon>
        <taxon>Hydrozoa</taxon>
        <taxon>Hydroidolina</taxon>
        <taxon>Anthoathecata</taxon>
        <taxon>Aplanulata</taxon>
        <taxon>Hydridae</taxon>
        <taxon>Hydra</taxon>
    </lineage>
</organism>
<evidence type="ECO:0000256" key="4">
    <source>
        <dbReference type="ARBA" id="ARBA00022448"/>
    </source>
</evidence>
<dbReference type="InterPro" id="IPR050693">
    <property type="entry name" value="Hsp70_NEF-Inhibitors"/>
</dbReference>
<keyword evidence="8" id="KW-0811">Translocation</keyword>
<evidence type="ECO:0000256" key="3">
    <source>
        <dbReference type="ARBA" id="ARBA00015352"/>
    </source>
</evidence>
<evidence type="ECO:0000256" key="6">
    <source>
        <dbReference type="ARBA" id="ARBA00022824"/>
    </source>
</evidence>
<evidence type="ECO:0000259" key="10">
    <source>
        <dbReference type="Pfam" id="PF08609"/>
    </source>
</evidence>
<dbReference type="PANTHER" id="PTHR19316">
    <property type="entry name" value="PROTEIN FOLDING REGULATOR"/>
    <property type="match status" value="1"/>
</dbReference>
<evidence type="ECO:0000256" key="2">
    <source>
        <dbReference type="ARBA" id="ARBA00010588"/>
    </source>
</evidence>
<keyword evidence="6" id="KW-0256">Endoplasmic reticulum</keyword>
<dbReference type="Pfam" id="PF08609">
    <property type="entry name" value="Fes1"/>
    <property type="match status" value="1"/>
</dbReference>
<evidence type="ECO:0000256" key="1">
    <source>
        <dbReference type="ARBA" id="ARBA00004319"/>
    </source>
</evidence>
<feature type="domain" description="Nucleotide exchange factor Fes1" evidence="10">
    <location>
        <begin position="167"/>
        <end position="239"/>
    </location>
</feature>
<evidence type="ECO:0000256" key="5">
    <source>
        <dbReference type="ARBA" id="ARBA00022729"/>
    </source>
</evidence>
<dbReference type="Gene3D" id="1.25.10.10">
    <property type="entry name" value="Leucine-rich Repeat Variant"/>
    <property type="match status" value="1"/>
</dbReference>